<feature type="compositionally biased region" description="Basic residues" evidence="1">
    <location>
        <begin position="51"/>
        <end position="63"/>
    </location>
</feature>
<proteinExistence type="predicted"/>
<keyword evidence="3" id="KW-1185">Reference proteome</keyword>
<dbReference type="InParanoid" id="Q7UY58"/>
<dbReference type="KEGG" id="rba:RB863"/>
<reference evidence="2 3" key="1">
    <citation type="journal article" date="2003" name="Proc. Natl. Acad. Sci. U.S.A.">
        <title>Complete genome sequence of the marine planctomycete Pirellula sp. strain 1.</title>
        <authorList>
            <person name="Gloeckner F.O."/>
            <person name="Kube M."/>
            <person name="Bauer M."/>
            <person name="Teeling H."/>
            <person name="Lombardot T."/>
            <person name="Ludwig W."/>
            <person name="Gade D."/>
            <person name="Beck A."/>
            <person name="Borzym K."/>
            <person name="Heitmann K."/>
            <person name="Rabus R."/>
            <person name="Schlesner H."/>
            <person name="Amann R."/>
            <person name="Reinhardt R."/>
        </authorList>
    </citation>
    <scope>NUCLEOTIDE SEQUENCE [LARGE SCALE GENOMIC DNA]</scope>
    <source>
        <strain evidence="3">DSM 10527 / NCIMB 13988 / SH1</strain>
    </source>
</reference>
<evidence type="ECO:0000313" key="3">
    <source>
        <dbReference type="Proteomes" id="UP000001025"/>
    </source>
</evidence>
<dbReference type="HOGENOM" id="CLU_2882928_0_0_0"/>
<dbReference type="EnsemblBacteria" id="CAD71790">
    <property type="protein sequence ID" value="CAD71790"/>
    <property type="gene ID" value="RB863"/>
</dbReference>
<evidence type="ECO:0000256" key="1">
    <source>
        <dbReference type="SAM" id="MobiDB-lite"/>
    </source>
</evidence>
<protein>
    <submittedName>
        <fullName evidence="2">Uncharacterized protein</fullName>
    </submittedName>
</protein>
<name>Q7UY58_RHOBA</name>
<feature type="region of interest" description="Disordered" evidence="1">
    <location>
        <begin position="1"/>
        <end position="63"/>
    </location>
</feature>
<gene>
    <name evidence="2" type="ordered locus">RB863</name>
</gene>
<dbReference type="Proteomes" id="UP000001025">
    <property type="component" value="Chromosome"/>
</dbReference>
<sequence length="63" mass="6846">MAKIMTIDSVTLDEQLGPGPDRSAATPDRSSWRGFHPPTLCGSPQAVPLRSGRRHNRMSKSAD</sequence>
<evidence type="ECO:0000313" key="2">
    <source>
        <dbReference type="EMBL" id="CAD71790.1"/>
    </source>
</evidence>
<dbReference type="AlphaFoldDB" id="Q7UY58"/>
<organism evidence="2 3">
    <name type="scientific">Rhodopirellula baltica (strain DSM 10527 / NCIMB 13988 / SH1)</name>
    <dbReference type="NCBI Taxonomy" id="243090"/>
    <lineage>
        <taxon>Bacteria</taxon>
        <taxon>Pseudomonadati</taxon>
        <taxon>Planctomycetota</taxon>
        <taxon>Planctomycetia</taxon>
        <taxon>Pirellulales</taxon>
        <taxon>Pirellulaceae</taxon>
        <taxon>Rhodopirellula</taxon>
    </lineage>
</organism>
<dbReference type="EMBL" id="BX294134">
    <property type="protein sequence ID" value="CAD71790.1"/>
    <property type="molecule type" value="Genomic_DNA"/>
</dbReference>
<accession>Q7UY58</accession>